<dbReference type="InterPro" id="IPR004841">
    <property type="entry name" value="AA-permease/SLC12A_dom"/>
</dbReference>
<evidence type="ECO:0000256" key="5">
    <source>
        <dbReference type="SAM" id="MobiDB-lite"/>
    </source>
</evidence>
<dbReference type="GO" id="GO:0015171">
    <property type="term" value="F:amino acid transmembrane transporter activity"/>
    <property type="evidence" value="ECO:0007669"/>
    <property type="project" value="TreeGrafter"/>
</dbReference>
<dbReference type="InParanoid" id="A0A1Y2E502"/>
<feature type="domain" description="Amino acid permease/ SLC12A" evidence="7">
    <location>
        <begin position="43"/>
        <end position="499"/>
    </location>
</feature>
<keyword evidence="4 6" id="KW-0472">Membrane</keyword>
<dbReference type="PIRSF" id="PIRSF006060">
    <property type="entry name" value="AA_transporter"/>
    <property type="match status" value="1"/>
</dbReference>
<feature type="transmembrane region" description="Helical" evidence="6">
    <location>
        <begin position="182"/>
        <end position="202"/>
    </location>
</feature>
<sequence length="564" mass="62329">MASDHESRSGAESATEKNSATTGTITSNNGENHLKRHLGNRQIQLMAMGASIGTSLFVGIGTGLTAGGPGSLLLAFAVYSCILAPINNCAAEMIVYMPVPGSFMRMAGKWVDPALGFMAGWNFFLYESILIPFEVSALSAVLTTWNENIPVWAPCLVCMVAWGFLNLVAVEHFGNAEFVLSGFKILLILVVFVFTFVVMVGGNPKHDAFGFRYWDDPGAFAPHITEGTLGQFYGFIHCLRLASLTIVGSEYISILAPEAERPRTYLKTAFKTIYWRFLLLFMGCALSIGILIPWNDAIMNSSAASPFVLAMNNLKIDVLPHLINALMAAAIFSAGNGYVFCSSRSLHCLALEGHAPKFLSKCNKQGIPYYAFGVTMLFPMLSLLQVVKSQNAGKLVVMLGDVTATAQLINYFVMSTTYICFYRAMKRQGIDRSTLPYVGWMQPFCGYVGAVSMVLIAIMYGYTLFIPGQFRVMDFFICYTVPILGVLIFTAYKFKIKRTHMVSADEADLVWEKPAIDAYEDSLVTPPSRLADELMALVGRRMRRNSSVEHIFVWYDRKYPQGGW</sequence>
<feature type="transmembrane region" description="Helical" evidence="6">
    <location>
        <begin position="110"/>
        <end position="131"/>
    </location>
</feature>
<dbReference type="OrthoDB" id="10062876at2759"/>
<feature type="transmembrane region" description="Helical" evidence="6">
    <location>
        <begin position="273"/>
        <end position="294"/>
    </location>
</feature>
<keyword evidence="2 6" id="KW-0812">Transmembrane</keyword>
<dbReference type="GO" id="GO:0016020">
    <property type="term" value="C:membrane"/>
    <property type="evidence" value="ECO:0007669"/>
    <property type="project" value="UniProtKB-SubCell"/>
</dbReference>
<dbReference type="PANTHER" id="PTHR43341:SF6">
    <property type="entry name" value="AMINO ACID TRANSPORTER (EUROFUNG)"/>
    <property type="match status" value="1"/>
</dbReference>
<dbReference type="GeneID" id="63778210"/>
<feature type="transmembrane region" description="Helical" evidence="6">
    <location>
        <begin position="72"/>
        <end position="98"/>
    </location>
</feature>
<dbReference type="EMBL" id="MCFJ01000005">
    <property type="protein sequence ID" value="ORY66609.1"/>
    <property type="molecule type" value="Genomic_DNA"/>
</dbReference>
<reference evidence="8 9" key="1">
    <citation type="submission" date="2016-07" db="EMBL/GenBank/DDBJ databases">
        <title>Pervasive Adenine N6-methylation of Active Genes in Fungi.</title>
        <authorList>
            <consortium name="DOE Joint Genome Institute"/>
            <person name="Mondo S.J."/>
            <person name="Dannebaum R.O."/>
            <person name="Kuo R.C."/>
            <person name="Labutti K."/>
            <person name="Haridas S."/>
            <person name="Kuo A."/>
            <person name="Salamov A."/>
            <person name="Ahrendt S.R."/>
            <person name="Lipzen A."/>
            <person name="Sullivan W."/>
            <person name="Andreopoulos W.B."/>
            <person name="Clum A."/>
            <person name="Lindquist E."/>
            <person name="Daum C."/>
            <person name="Ramamoorthy G.K."/>
            <person name="Gryganskyi A."/>
            <person name="Culley D."/>
            <person name="Magnuson J.K."/>
            <person name="James T.Y."/>
            <person name="O'Malley M.A."/>
            <person name="Stajich J.E."/>
            <person name="Spatafora J.W."/>
            <person name="Visel A."/>
            <person name="Grigoriev I.V."/>
        </authorList>
    </citation>
    <scope>NUCLEOTIDE SEQUENCE [LARGE SCALE GENOMIC DNA]</scope>
    <source>
        <strain evidence="8 9">CBS 129021</strain>
    </source>
</reference>
<gene>
    <name evidence="8" type="ORF">BCR38DRAFT_457102</name>
</gene>
<evidence type="ECO:0000313" key="8">
    <source>
        <dbReference type="EMBL" id="ORY66609.1"/>
    </source>
</evidence>
<feature type="transmembrane region" description="Helical" evidence="6">
    <location>
        <begin position="472"/>
        <end position="492"/>
    </location>
</feature>
<feature type="region of interest" description="Disordered" evidence="5">
    <location>
        <begin position="1"/>
        <end position="33"/>
    </location>
</feature>
<feature type="transmembrane region" description="Helical" evidence="6">
    <location>
        <begin position="151"/>
        <end position="170"/>
    </location>
</feature>
<evidence type="ECO:0000256" key="6">
    <source>
        <dbReference type="SAM" id="Phobius"/>
    </source>
</evidence>
<feature type="transmembrane region" description="Helical" evidence="6">
    <location>
        <begin position="444"/>
        <end position="466"/>
    </location>
</feature>
<accession>A0A1Y2E502</accession>
<dbReference type="Pfam" id="PF00324">
    <property type="entry name" value="AA_permease"/>
    <property type="match status" value="1"/>
</dbReference>
<dbReference type="Proteomes" id="UP000193689">
    <property type="component" value="Unassembled WGS sequence"/>
</dbReference>
<keyword evidence="9" id="KW-1185">Reference proteome</keyword>
<evidence type="ECO:0000256" key="4">
    <source>
        <dbReference type="ARBA" id="ARBA00023136"/>
    </source>
</evidence>
<feature type="compositionally biased region" description="Polar residues" evidence="5">
    <location>
        <begin position="10"/>
        <end position="31"/>
    </location>
</feature>
<dbReference type="Gene3D" id="1.20.1740.10">
    <property type="entry name" value="Amino acid/polyamine transporter I"/>
    <property type="match status" value="1"/>
</dbReference>
<name>A0A1Y2E502_9PEZI</name>
<evidence type="ECO:0000256" key="1">
    <source>
        <dbReference type="ARBA" id="ARBA00004141"/>
    </source>
</evidence>
<keyword evidence="3 6" id="KW-1133">Transmembrane helix</keyword>
<evidence type="ECO:0000256" key="3">
    <source>
        <dbReference type="ARBA" id="ARBA00022989"/>
    </source>
</evidence>
<comment type="caution">
    <text evidence="8">The sequence shown here is derived from an EMBL/GenBank/DDBJ whole genome shotgun (WGS) entry which is preliminary data.</text>
</comment>
<feature type="transmembrane region" description="Helical" evidence="6">
    <location>
        <begin position="407"/>
        <end position="424"/>
    </location>
</feature>
<protein>
    <submittedName>
        <fullName evidence="8">Histidine permease</fullName>
    </submittedName>
</protein>
<dbReference type="InterPro" id="IPR050524">
    <property type="entry name" value="APC_YAT"/>
</dbReference>
<comment type="subcellular location">
    <subcellularLocation>
        <location evidence="1">Membrane</location>
        <topology evidence="1">Multi-pass membrane protein</topology>
    </subcellularLocation>
</comment>
<dbReference type="PANTHER" id="PTHR43341">
    <property type="entry name" value="AMINO ACID PERMEASE"/>
    <property type="match status" value="1"/>
</dbReference>
<organism evidence="8 9">
    <name type="scientific">Pseudomassariella vexata</name>
    <dbReference type="NCBI Taxonomy" id="1141098"/>
    <lineage>
        <taxon>Eukaryota</taxon>
        <taxon>Fungi</taxon>
        <taxon>Dikarya</taxon>
        <taxon>Ascomycota</taxon>
        <taxon>Pezizomycotina</taxon>
        <taxon>Sordariomycetes</taxon>
        <taxon>Xylariomycetidae</taxon>
        <taxon>Amphisphaeriales</taxon>
        <taxon>Pseudomassariaceae</taxon>
        <taxon>Pseudomassariella</taxon>
    </lineage>
</organism>
<evidence type="ECO:0000259" key="7">
    <source>
        <dbReference type="Pfam" id="PF00324"/>
    </source>
</evidence>
<dbReference type="RefSeq" id="XP_040717573.1">
    <property type="nucleotide sequence ID" value="XM_040861998.1"/>
</dbReference>
<proteinExistence type="predicted"/>
<dbReference type="STRING" id="1141098.A0A1Y2E502"/>
<dbReference type="AlphaFoldDB" id="A0A1Y2E502"/>
<feature type="transmembrane region" description="Helical" evidence="6">
    <location>
        <begin position="321"/>
        <end position="341"/>
    </location>
</feature>
<feature type="transmembrane region" description="Helical" evidence="6">
    <location>
        <begin position="45"/>
        <end position="66"/>
    </location>
</feature>
<evidence type="ECO:0000256" key="2">
    <source>
        <dbReference type="ARBA" id="ARBA00022692"/>
    </source>
</evidence>
<evidence type="ECO:0000313" key="9">
    <source>
        <dbReference type="Proteomes" id="UP000193689"/>
    </source>
</evidence>
<feature type="transmembrane region" description="Helical" evidence="6">
    <location>
        <begin position="367"/>
        <end position="387"/>
    </location>
</feature>